<reference evidence="8" key="3">
    <citation type="submission" date="2025-09" db="UniProtKB">
        <authorList>
            <consortium name="Ensembl"/>
        </authorList>
    </citation>
    <scope>IDENTIFICATION</scope>
</reference>
<dbReference type="SUPFAM" id="SSF48452">
    <property type="entry name" value="TPR-like"/>
    <property type="match status" value="2"/>
</dbReference>
<dbReference type="AlphaFoldDB" id="A0A8B7GD72"/>
<dbReference type="GO" id="GO:0005829">
    <property type="term" value="C:cytosol"/>
    <property type="evidence" value="ECO:0007669"/>
    <property type="project" value="TreeGrafter"/>
</dbReference>
<feature type="repeat" description="TPR" evidence="7">
    <location>
        <begin position="243"/>
        <end position="276"/>
    </location>
</feature>
<evidence type="ECO:0000256" key="3">
    <source>
        <dbReference type="ARBA" id="ARBA00022803"/>
    </source>
</evidence>
<dbReference type="Pfam" id="PF07719">
    <property type="entry name" value="TPR_2"/>
    <property type="match status" value="1"/>
</dbReference>
<name>A0A8B7GD72_MICMU</name>
<dbReference type="SMART" id="SM00028">
    <property type="entry name" value="TPR"/>
    <property type="match status" value="4"/>
</dbReference>
<keyword evidence="1" id="KW-0399">Innate immunity</keyword>
<dbReference type="CTD" id="3433"/>
<dbReference type="PANTHER" id="PTHR10271:SF4">
    <property type="entry name" value="INTERFERON-INDUCED PROTEIN WITH TETRATRICOPEPTIDE REPEATS 2"/>
    <property type="match status" value="1"/>
</dbReference>
<evidence type="ECO:0000256" key="6">
    <source>
        <dbReference type="ARBA" id="ARBA00038336"/>
    </source>
</evidence>
<evidence type="ECO:0000256" key="5">
    <source>
        <dbReference type="ARBA" id="ARBA00023118"/>
    </source>
</evidence>
<dbReference type="InterPro" id="IPR011990">
    <property type="entry name" value="TPR-like_helical_dom_sf"/>
</dbReference>
<evidence type="ECO:0000313" key="8">
    <source>
        <dbReference type="Ensembl" id="ENSMICP00000030636.1"/>
    </source>
</evidence>
<dbReference type="GeneID" id="105871680"/>
<dbReference type="GO" id="GO:0043065">
    <property type="term" value="P:positive regulation of apoptotic process"/>
    <property type="evidence" value="ECO:0007669"/>
    <property type="project" value="Ensembl"/>
</dbReference>
<reference evidence="8" key="2">
    <citation type="submission" date="2025-08" db="UniProtKB">
        <authorList>
            <consortium name="Ensembl"/>
        </authorList>
    </citation>
    <scope>IDENTIFICATION</scope>
</reference>
<keyword evidence="3 7" id="KW-0802">TPR repeat</keyword>
<dbReference type="GeneTree" id="ENSGT00950000182946"/>
<dbReference type="EMBL" id="ABDC03019297">
    <property type="status" value="NOT_ANNOTATED_CDS"/>
    <property type="molecule type" value="Genomic_DNA"/>
</dbReference>
<accession>A0A8B7GD72</accession>
<dbReference type="InterPro" id="IPR013105">
    <property type="entry name" value="TPR_2"/>
</dbReference>
<evidence type="ECO:0000256" key="1">
    <source>
        <dbReference type="ARBA" id="ARBA00022588"/>
    </source>
</evidence>
<keyword evidence="9" id="KW-1185">Reference proteome</keyword>
<dbReference type="OrthoDB" id="10043504at2759"/>
<evidence type="ECO:0000256" key="4">
    <source>
        <dbReference type="ARBA" id="ARBA00022859"/>
    </source>
</evidence>
<comment type="similarity">
    <text evidence="6">Belongs to the IFIT family.</text>
</comment>
<organism evidence="8 9">
    <name type="scientific">Microcebus murinus</name>
    <name type="common">Gray mouse lemur</name>
    <name type="synonym">Lemur murinus</name>
    <dbReference type="NCBI Taxonomy" id="30608"/>
    <lineage>
        <taxon>Eukaryota</taxon>
        <taxon>Metazoa</taxon>
        <taxon>Chordata</taxon>
        <taxon>Craniata</taxon>
        <taxon>Vertebrata</taxon>
        <taxon>Euteleostomi</taxon>
        <taxon>Mammalia</taxon>
        <taxon>Eutheria</taxon>
        <taxon>Euarchontoglires</taxon>
        <taxon>Primates</taxon>
        <taxon>Strepsirrhini</taxon>
        <taxon>Lemuriformes</taxon>
        <taxon>Cheirogaleidae</taxon>
        <taxon>Microcebus</taxon>
    </lineage>
</organism>
<dbReference type="PROSITE" id="PS50005">
    <property type="entry name" value="TPR"/>
    <property type="match status" value="1"/>
</dbReference>
<dbReference type="GO" id="GO:0140374">
    <property type="term" value="P:antiviral innate immune response"/>
    <property type="evidence" value="ECO:0007669"/>
    <property type="project" value="Ensembl"/>
</dbReference>
<keyword evidence="2" id="KW-0677">Repeat</keyword>
<dbReference type="KEGG" id="mmur:105871680"/>
<dbReference type="Ensembl" id="ENSMICT00000047222.2">
    <property type="protein sequence ID" value="ENSMICP00000030636.1"/>
    <property type="gene ID" value="ENSMICG00000036288.2"/>
</dbReference>
<evidence type="ECO:0000256" key="2">
    <source>
        <dbReference type="ARBA" id="ARBA00022737"/>
    </source>
</evidence>
<evidence type="ECO:0000256" key="7">
    <source>
        <dbReference type="PROSITE-ProRule" id="PRU00339"/>
    </source>
</evidence>
<sequence>MSETTQNSLESSLQQLKCHFTWNLLEGENSLDDFEDKVLYRTEFQNSDFKATTHNLLAYIKHCRGQNEAALECLRQAEESIRQEHADQAEMRSLVTWGNYAWVYYHMGRLSEAQIYVDKVKHVCEKFSSPYRIESPELHCEEGWARLKCGGKQNERAKVCFKKALEKNPKNPEFTSGLAISSYRLDNWPPSQDPVDPLRQAIRLDPDNQYIKVLLALKLHKMNKEGEGEKLVEEALAKAPGATDVLRSAAQLYRRKNDPDKAIELLRKALEYMPNNAYLHYQIGGCYRAKVHDIMKVGDDIIKREELLELIRQAVAHFKIADETNENLFRVCSVLAILHSLVHQNEEAEYYFQKEFSKEHSPIEKQVLHLRYGNFQLYQMKCEDMAIHHFLEGVKINQKSKVTEKMKNKLQKIAKMRLSKNREDSEALHILEFLQELSEETQQADENSEKGLDSGRLILSETLAETENEELEIRCPWSYC</sequence>
<protein>
    <submittedName>
        <fullName evidence="8">Interferon induced protein with tetratricopeptide repeats 2</fullName>
    </submittedName>
</protein>
<reference evidence="8" key="1">
    <citation type="submission" date="2016-12" db="EMBL/GenBank/DDBJ databases">
        <title>Mouse lemur reference genome and diversity panel.</title>
        <authorList>
            <person name="Harris R."/>
            <person name="Larsen P."/>
            <person name="Liu Y."/>
            <person name="Hughes D.S."/>
            <person name="Murali S."/>
            <person name="Raveendran M."/>
            <person name="Korchina V."/>
            <person name="Wang M."/>
            <person name="Jhangiani S."/>
            <person name="Bandaranaike D."/>
            <person name="Bellair M."/>
            <person name="Blankenburg K."/>
            <person name="Chao H."/>
            <person name="Dahdouli M."/>
            <person name="Dinh H."/>
            <person name="Doddapaneni H."/>
            <person name="English A."/>
            <person name="Firestine M."/>
            <person name="Gnanaolivu R."/>
            <person name="Gross S."/>
            <person name="Hernandez B."/>
            <person name="Javaid M."/>
            <person name="Jayaseelan J."/>
            <person name="Jones J."/>
            <person name="Khan Z."/>
            <person name="Kovar C."/>
            <person name="Kurapati P."/>
            <person name="Le B."/>
            <person name="Lee S."/>
            <person name="Li M."/>
            <person name="Mathew T."/>
            <person name="Narasimhan A."/>
            <person name="Ngo D."/>
            <person name="Nguyen L."/>
            <person name="Okwuonu G."/>
            <person name="Ongeri F."/>
            <person name="Osuji N."/>
            <person name="Pu L.-L."/>
            <person name="Puazo M."/>
            <person name="Quiroz J."/>
            <person name="Raj R."/>
            <person name="Rajbhandari K."/>
            <person name="Reid J.G."/>
            <person name="Santibanez J."/>
            <person name="Sexton D."/>
            <person name="Skinner E."/>
            <person name="Vee V."/>
            <person name="Weissenberger G."/>
            <person name="Wu Y."/>
            <person name="Xin Y."/>
            <person name="Han Y."/>
            <person name="Campbell C."/>
            <person name="Brown A."/>
            <person name="Sullivan B."/>
            <person name="Shelton J."/>
            <person name="Brown S."/>
            <person name="Dudchenko O."/>
            <person name="Machol I."/>
            <person name="Durand N."/>
            <person name="Shamim M."/>
            <person name="Lieberman A."/>
            <person name="Muzny D.M."/>
            <person name="Richards S."/>
            <person name="Yoder A."/>
            <person name="Worley K.C."/>
            <person name="Rogers J."/>
            <person name="Gibbs R.A."/>
        </authorList>
    </citation>
    <scope>NUCLEOTIDE SEQUENCE [LARGE SCALE GENOMIC DNA]</scope>
</reference>
<evidence type="ECO:0000313" key="9">
    <source>
        <dbReference type="Proteomes" id="UP000694394"/>
    </source>
</evidence>
<dbReference type="Gene3D" id="1.25.40.10">
    <property type="entry name" value="Tetratricopeptide repeat domain"/>
    <property type="match status" value="3"/>
</dbReference>
<proteinExistence type="inferred from homology"/>
<gene>
    <name evidence="8" type="primary">IFIT2</name>
</gene>
<keyword evidence="4" id="KW-0391">Immunity</keyword>
<dbReference type="PANTHER" id="PTHR10271">
    <property type="entry name" value="INTERFERON-INDUCED PROTEIN WITH TETRATRICOPEPTIDE REPEATS"/>
    <property type="match status" value="1"/>
</dbReference>
<dbReference type="Proteomes" id="UP000694394">
    <property type="component" value="Chromosome 15"/>
</dbReference>
<dbReference type="FunFam" id="1.25.40.10:FF:000036">
    <property type="entry name" value="interferon-induced protein with tetratricopeptide repeats 5"/>
    <property type="match status" value="1"/>
</dbReference>
<keyword evidence="5" id="KW-0051">Antiviral defense</keyword>
<dbReference type="RefSeq" id="XP_012620593.1">
    <property type="nucleotide sequence ID" value="XM_012765139.3"/>
</dbReference>
<dbReference type="InterPro" id="IPR019734">
    <property type="entry name" value="TPR_rpt"/>
</dbReference>
<dbReference type="GO" id="GO:0005783">
    <property type="term" value="C:endoplasmic reticulum"/>
    <property type="evidence" value="ECO:0007669"/>
    <property type="project" value="Ensembl"/>
</dbReference>